<keyword evidence="3" id="KW-0805">Transcription regulation</keyword>
<dbReference type="EMBL" id="KV454482">
    <property type="protein sequence ID" value="ODV60543.1"/>
    <property type="molecule type" value="Genomic_DNA"/>
</dbReference>
<dbReference type="STRING" id="1344418.A0A1D2VGB5"/>
<evidence type="ECO:0000256" key="2">
    <source>
        <dbReference type="ARBA" id="ARBA00022833"/>
    </source>
</evidence>
<keyword evidence="10" id="KW-1185">Reference proteome</keyword>
<organism evidence="9 10">
    <name type="scientific">Ascoidea rubescens DSM 1968</name>
    <dbReference type="NCBI Taxonomy" id="1344418"/>
    <lineage>
        <taxon>Eukaryota</taxon>
        <taxon>Fungi</taxon>
        <taxon>Dikarya</taxon>
        <taxon>Ascomycota</taxon>
        <taxon>Saccharomycotina</taxon>
        <taxon>Saccharomycetes</taxon>
        <taxon>Ascoideaceae</taxon>
        <taxon>Ascoidea</taxon>
    </lineage>
</organism>
<dbReference type="GeneID" id="30968571"/>
<dbReference type="GO" id="GO:0003700">
    <property type="term" value="F:DNA-binding transcription factor activity"/>
    <property type="evidence" value="ECO:0007669"/>
    <property type="project" value="InterPro"/>
</dbReference>
<evidence type="ECO:0000256" key="1">
    <source>
        <dbReference type="ARBA" id="ARBA00004123"/>
    </source>
</evidence>
<feature type="region of interest" description="Disordered" evidence="7">
    <location>
        <begin position="217"/>
        <end position="265"/>
    </location>
</feature>
<dbReference type="OrthoDB" id="4116913at2759"/>
<evidence type="ECO:0000256" key="7">
    <source>
        <dbReference type="SAM" id="MobiDB-lite"/>
    </source>
</evidence>
<gene>
    <name evidence="9" type="ORF">ASCRUDRAFT_86777</name>
</gene>
<dbReference type="GO" id="GO:0006351">
    <property type="term" value="P:DNA-templated transcription"/>
    <property type="evidence" value="ECO:0007669"/>
    <property type="project" value="InterPro"/>
</dbReference>
<evidence type="ECO:0000256" key="4">
    <source>
        <dbReference type="ARBA" id="ARBA00023125"/>
    </source>
</evidence>
<evidence type="ECO:0000256" key="6">
    <source>
        <dbReference type="ARBA" id="ARBA00023242"/>
    </source>
</evidence>
<dbReference type="RefSeq" id="XP_020046850.1">
    <property type="nucleotide sequence ID" value="XM_020194935.1"/>
</dbReference>
<dbReference type="Proteomes" id="UP000095038">
    <property type="component" value="Unassembled WGS sequence"/>
</dbReference>
<sequence>MGSTFPTSIGSYNTKGVDNNITITNSLNVNMNSRSDSQSQSSSNLAASDSIVNEDFDSISINSVILNNDSNHTDNNDEKIKKLDILINKVHGLPKFNLNLNLNIKDNISNSNHNNHCTHNRDHNHNHNHNGEFNYNLILQSLRDSHKSSKLKRQQKKEQLKLKFKNHVNSKSNMVKKRINNINNKLNNNSINILNINPNNVNKLYGLSNNINRNINKNTNTNTNTNKNKNTNSNKNKNKNNDINMNDYNNNSNVSIDANDDKSNNTNTSVNGSSIFLPNVSKKFSESFIQPLFFLDKPWYFNAFSCFSICSPKGFKWIHSKSYISDSFNTNINMKNNKNMSILINNTNKRIHKSLINLSKNCHFHIKLANFFLHLWSKPLNPSNLHDLPPIQIIFSLFNYLINSIGSLNIMINKELINIFFDQNGNLNLSNFNYSDYLSLNSLIAISCSIKMEFLQEKLFSIVSIANHSKSLENEIILELKNLTIYKYSSVYNSMYYYNRISILGDGIKSVLALLLLFLLSELENYHQLSSIISVTLIRLSQELGLNRNLYYYGLSDSERESKKKLWWLCYLIDRYVSFKNGTPLIINEIDIGVDYPSSFNRVNQVNSFQNKDISNEERNRILLSMLNETPREFFTAYYLSICLFSTKLYKTFQTTKILKLSSITDVTYTIEILNTDLDNWRKSLPDKLQPFDITSSNYSITSSTSSMSSILFNQSLRAKQIINYYFKRNFREDSMNSTNGMNLIGGHIVLLHLLYYNFVLQIHRFSFGSKHWVNWVDEILAKGKDKEKMFLSSCFSTFYENRSCSSIKSMNSNNSSSCNDSEKKSIFGYVKAKEYSRLLSNKSGTNRCLIAAQLILVTISEIQSSYVPSLYLTHSPSFSAFIFLFAFCLETMGEDKKKDYLVLEIIELMIKSLKFFSCTQYLNYLRIIKFDLPFYCYNFKNISAASFVLSLLKVLVLSFQVKSNIEPSNNFEHYLNFKDKVDKDYFGKMESGVSSKGKDKECKYFESEKILKEVREFLKEIFLFEDNEDLINDLTDESVVFNEKKSVDGGGGDIGIEDYDEGEIEKLTSDHIFSKMREKFCERRMDKGNEVFSEKRVYKPFCHYVTSSIRSTSPKGSGSPPSTFSSVRDSKISISTGTINSFRNRSRISINDLLAEPLGISRTSSKTSLSSINSNGDSLLKKFGESEIFKMRSNNSQMSTSILSKMTKNLKISGDQSKEGRAKEEEEEEEEIDNHSKIFENSSFDCLQLFRLPNLLFFSENDKKNFSLLV</sequence>
<evidence type="ECO:0000259" key="8">
    <source>
        <dbReference type="SMART" id="SM00906"/>
    </source>
</evidence>
<reference evidence="10" key="1">
    <citation type="submission" date="2016-05" db="EMBL/GenBank/DDBJ databases">
        <title>Comparative genomics of biotechnologically important yeasts.</title>
        <authorList>
            <consortium name="DOE Joint Genome Institute"/>
            <person name="Riley R."/>
            <person name="Haridas S."/>
            <person name="Wolfe K.H."/>
            <person name="Lopes M.R."/>
            <person name="Hittinger C.T."/>
            <person name="Goker M."/>
            <person name="Salamov A."/>
            <person name="Wisecaver J."/>
            <person name="Long T.M."/>
            <person name="Aerts A.L."/>
            <person name="Barry K."/>
            <person name="Choi C."/>
            <person name="Clum A."/>
            <person name="Coughlan A.Y."/>
            <person name="Deshpande S."/>
            <person name="Douglass A.P."/>
            <person name="Hanson S.J."/>
            <person name="Klenk H.-P."/>
            <person name="Labutti K."/>
            <person name="Lapidus A."/>
            <person name="Lindquist E."/>
            <person name="Lipzen A."/>
            <person name="Meier-Kolthoff J.P."/>
            <person name="Ohm R.A."/>
            <person name="Otillar R.P."/>
            <person name="Pangilinan J."/>
            <person name="Peng Y."/>
            <person name="Rokas A."/>
            <person name="Rosa C.A."/>
            <person name="Scheuner C."/>
            <person name="Sibirny A.A."/>
            <person name="Slot J.C."/>
            <person name="Stielow J.B."/>
            <person name="Sun H."/>
            <person name="Kurtzman C.P."/>
            <person name="Blackwell M."/>
            <person name="Grigoriev I.V."/>
            <person name="Jeffries T.W."/>
        </authorList>
    </citation>
    <scope>NUCLEOTIDE SEQUENCE [LARGE SCALE GENOMIC DNA]</scope>
    <source>
        <strain evidence="10">DSM 1968</strain>
    </source>
</reference>
<keyword evidence="2" id="KW-0862">Zinc</keyword>
<evidence type="ECO:0000256" key="5">
    <source>
        <dbReference type="ARBA" id="ARBA00023163"/>
    </source>
</evidence>
<accession>A0A1D2VGB5</accession>
<dbReference type="PANTHER" id="PTHR46910">
    <property type="entry name" value="TRANSCRIPTION FACTOR PDR1"/>
    <property type="match status" value="1"/>
</dbReference>
<dbReference type="Pfam" id="PF04082">
    <property type="entry name" value="Fungal_trans"/>
    <property type="match status" value="1"/>
</dbReference>
<dbReference type="SMART" id="SM00906">
    <property type="entry name" value="Fungal_trans"/>
    <property type="match status" value="1"/>
</dbReference>
<dbReference type="GO" id="GO:0003677">
    <property type="term" value="F:DNA binding"/>
    <property type="evidence" value="ECO:0007669"/>
    <property type="project" value="UniProtKB-KW"/>
</dbReference>
<keyword evidence="5" id="KW-0804">Transcription</keyword>
<protein>
    <recommendedName>
        <fullName evidence="8">Xylanolytic transcriptional activator regulatory domain-containing protein</fullName>
    </recommendedName>
</protein>
<dbReference type="InParanoid" id="A0A1D2VGB5"/>
<dbReference type="AlphaFoldDB" id="A0A1D2VGB5"/>
<feature type="compositionally biased region" description="Low complexity" evidence="7">
    <location>
        <begin position="217"/>
        <end position="253"/>
    </location>
</feature>
<dbReference type="GO" id="GO:0005634">
    <property type="term" value="C:nucleus"/>
    <property type="evidence" value="ECO:0007669"/>
    <property type="project" value="UniProtKB-SubCell"/>
</dbReference>
<feature type="domain" description="Xylanolytic transcriptional activator regulatory" evidence="8">
    <location>
        <begin position="530"/>
        <end position="603"/>
    </location>
</feature>
<evidence type="ECO:0000313" key="10">
    <source>
        <dbReference type="Proteomes" id="UP000095038"/>
    </source>
</evidence>
<keyword evidence="6" id="KW-0539">Nucleus</keyword>
<dbReference type="InterPro" id="IPR007219">
    <property type="entry name" value="XnlR_reg_dom"/>
</dbReference>
<dbReference type="InterPro" id="IPR050987">
    <property type="entry name" value="AtrR-like"/>
</dbReference>
<comment type="subcellular location">
    <subcellularLocation>
        <location evidence="1">Nucleus</location>
    </subcellularLocation>
</comment>
<dbReference type="CDD" id="cd12148">
    <property type="entry name" value="fungal_TF_MHR"/>
    <property type="match status" value="1"/>
</dbReference>
<proteinExistence type="predicted"/>
<evidence type="ECO:0000313" key="9">
    <source>
        <dbReference type="EMBL" id="ODV60543.1"/>
    </source>
</evidence>
<feature type="region of interest" description="Disordered" evidence="7">
    <location>
        <begin position="1214"/>
        <end position="1235"/>
    </location>
</feature>
<evidence type="ECO:0000256" key="3">
    <source>
        <dbReference type="ARBA" id="ARBA00023015"/>
    </source>
</evidence>
<keyword evidence="4" id="KW-0238">DNA-binding</keyword>
<dbReference type="GO" id="GO:0008270">
    <property type="term" value="F:zinc ion binding"/>
    <property type="evidence" value="ECO:0007669"/>
    <property type="project" value="InterPro"/>
</dbReference>
<dbReference type="PANTHER" id="PTHR46910:SF37">
    <property type="entry name" value="ZN(II)2CYS6 TRANSCRIPTION FACTOR (EUROFUNG)"/>
    <property type="match status" value="1"/>
</dbReference>
<name>A0A1D2VGB5_9ASCO</name>